<dbReference type="InterPro" id="IPR029063">
    <property type="entry name" value="SAM-dependent_MTases_sf"/>
</dbReference>
<accession>A0ABZ0W1B7</accession>
<dbReference type="GO" id="GO:0032259">
    <property type="term" value="P:methylation"/>
    <property type="evidence" value="ECO:0007669"/>
    <property type="project" value="UniProtKB-KW"/>
</dbReference>
<dbReference type="SUPFAM" id="SSF53335">
    <property type="entry name" value="S-adenosyl-L-methionine-dependent methyltransferases"/>
    <property type="match status" value="1"/>
</dbReference>
<gene>
    <name evidence="2" type="ORF">U0035_14460</name>
</gene>
<dbReference type="GO" id="GO:0008168">
    <property type="term" value="F:methyltransferase activity"/>
    <property type="evidence" value="ECO:0007669"/>
    <property type="project" value="UniProtKB-KW"/>
</dbReference>
<keyword evidence="2" id="KW-0808">Transferase</keyword>
<dbReference type="Gene3D" id="3.40.50.150">
    <property type="entry name" value="Vaccinia Virus protein VP39"/>
    <property type="match status" value="1"/>
</dbReference>
<evidence type="ECO:0000259" key="1">
    <source>
        <dbReference type="Pfam" id="PF08241"/>
    </source>
</evidence>
<proteinExistence type="predicted"/>
<dbReference type="CDD" id="cd02440">
    <property type="entry name" value="AdoMet_MTases"/>
    <property type="match status" value="1"/>
</dbReference>
<organism evidence="2 3">
    <name type="scientific">Niabella yanshanensis</name>
    <dbReference type="NCBI Taxonomy" id="577386"/>
    <lineage>
        <taxon>Bacteria</taxon>
        <taxon>Pseudomonadati</taxon>
        <taxon>Bacteroidota</taxon>
        <taxon>Chitinophagia</taxon>
        <taxon>Chitinophagales</taxon>
        <taxon>Chitinophagaceae</taxon>
        <taxon>Niabella</taxon>
    </lineage>
</organism>
<evidence type="ECO:0000313" key="2">
    <source>
        <dbReference type="EMBL" id="WQD36871.1"/>
    </source>
</evidence>
<dbReference type="RefSeq" id="WP_114793203.1">
    <property type="nucleotide sequence ID" value="NZ_CP139960.1"/>
</dbReference>
<dbReference type="InterPro" id="IPR013216">
    <property type="entry name" value="Methyltransf_11"/>
</dbReference>
<evidence type="ECO:0000313" key="3">
    <source>
        <dbReference type="Proteomes" id="UP001325680"/>
    </source>
</evidence>
<keyword evidence="2" id="KW-0489">Methyltransferase</keyword>
<reference evidence="2 3" key="1">
    <citation type="submission" date="2023-12" db="EMBL/GenBank/DDBJ databases">
        <title>Genome sequencing and assembly of bacterial species from a model synthetic community.</title>
        <authorList>
            <person name="Hogle S.L."/>
        </authorList>
    </citation>
    <scope>NUCLEOTIDE SEQUENCE [LARGE SCALE GENOMIC DNA]</scope>
    <source>
        <strain evidence="2 3">HAMBI_3031</strain>
    </source>
</reference>
<dbReference type="PANTHER" id="PTHR43861">
    <property type="entry name" value="TRANS-ACONITATE 2-METHYLTRANSFERASE-RELATED"/>
    <property type="match status" value="1"/>
</dbReference>
<dbReference type="PANTHER" id="PTHR43861:SF1">
    <property type="entry name" value="TRANS-ACONITATE 2-METHYLTRANSFERASE"/>
    <property type="match status" value="1"/>
</dbReference>
<dbReference type="Pfam" id="PF08241">
    <property type="entry name" value="Methyltransf_11"/>
    <property type="match status" value="1"/>
</dbReference>
<name>A0ABZ0W1B7_9BACT</name>
<keyword evidence="3" id="KW-1185">Reference proteome</keyword>
<protein>
    <submittedName>
        <fullName evidence="2">Class I SAM-dependent methyltransferase</fullName>
    </submittedName>
</protein>
<dbReference type="EMBL" id="CP139960">
    <property type="protein sequence ID" value="WQD36871.1"/>
    <property type="molecule type" value="Genomic_DNA"/>
</dbReference>
<sequence>MDVRNAYNVWAHQYDTNKNRTRDLEAISLRETLSDRTFDRCLEIGCGTGKNTQWLLTKTRHITAVDLSEEMLLKAKQKIDASHVSFRQADITEDWTFAEGLYDLATFSLVLEHIENLDDIFEKLSHVLSSKGYVYIGELHPFKQYAGTKARFETEEGTAIVNCFNHHISDFTRAAAGNGFRVASISEYFDDNDKATVPRILTLLLQKN</sequence>
<feature type="domain" description="Methyltransferase type 11" evidence="1">
    <location>
        <begin position="42"/>
        <end position="136"/>
    </location>
</feature>
<dbReference type="Proteomes" id="UP001325680">
    <property type="component" value="Chromosome"/>
</dbReference>